<sequence>MTAIGVLGGYGSVGRATVAQLRAWGLGPVVVAGRDPGRADAVLDVDRPDSVRRFCASVGLVVNCTASPPPSRAAVAAAAVAAGVPYVDPGGDEPVHELLSGARPDRPVVLSAGMLPGLTALLPRRVVTGDGDRLVCYVGGQDRFSLGGAADYLAAVTGSVGRTFAVWRDGRRVERAGAPVLDGEVPYFSEPARGVPYLSAEMERLARRLRLAELVCYTVLPGVRLRETLAGAGADAVDAEAVVRASELDLFGRTRYQRLVFQSRGDPAGPTLIVTGRGSSELTGATAATTALAVLDGRVPPGLHFAADALDPGWAGRRLRMADAVTEFRTVEAGRPASAPPAPCAGPPARSAGSPAPCAAPSAGSPAPCAAPSAGSTRPAVPAGPTAGAAIDPVDGMEEGAL</sequence>
<dbReference type="SUPFAM" id="SSF51735">
    <property type="entry name" value="NAD(P)-binding Rossmann-fold domains"/>
    <property type="match status" value="1"/>
</dbReference>
<organism evidence="3 4">
    <name type="scientific">Plantactinospora siamensis</name>
    <dbReference type="NCBI Taxonomy" id="555372"/>
    <lineage>
        <taxon>Bacteria</taxon>
        <taxon>Bacillati</taxon>
        <taxon>Actinomycetota</taxon>
        <taxon>Actinomycetes</taxon>
        <taxon>Micromonosporales</taxon>
        <taxon>Micromonosporaceae</taxon>
        <taxon>Plantactinospora</taxon>
    </lineage>
</organism>
<feature type="region of interest" description="Disordered" evidence="1">
    <location>
        <begin position="332"/>
        <end position="402"/>
    </location>
</feature>
<evidence type="ECO:0000256" key="1">
    <source>
        <dbReference type="SAM" id="MobiDB-lite"/>
    </source>
</evidence>
<dbReference type="InterPro" id="IPR036291">
    <property type="entry name" value="NAD(P)-bd_dom_sf"/>
</dbReference>
<dbReference type="PANTHER" id="PTHR43781:SF1">
    <property type="entry name" value="SACCHAROPINE DEHYDROGENASE"/>
    <property type="match status" value="1"/>
</dbReference>
<dbReference type="Gene3D" id="3.40.50.720">
    <property type="entry name" value="NAD(P)-binding Rossmann-like Domain"/>
    <property type="match status" value="1"/>
</dbReference>
<accession>A0ABV6P4E0</accession>
<dbReference type="RefSeq" id="WP_377343264.1">
    <property type="nucleotide sequence ID" value="NZ_JBHLUE010000026.1"/>
</dbReference>
<evidence type="ECO:0000313" key="4">
    <source>
        <dbReference type="Proteomes" id="UP001589894"/>
    </source>
</evidence>
<protein>
    <submittedName>
        <fullName evidence="3">Saccharopine dehydrogenase NADP-binding domain-containing protein</fullName>
    </submittedName>
</protein>
<feature type="compositionally biased region" description="Low complexity" evidence="1">
    <location>
        <begin position="347"/>
        <end position="390"/>
    </location>
</feature>
<comment type="caution">
    <text evidence="3">The sequence shown here is derived from an EMBL/GenBank/DDBJ whole genome shotgun (WGS) entry which is preliminary data.</text>
</comment>
<dbReference type="EMBL" id="JBHLUE010000026">
    <property type="protein sequence ID" value="MFC0567901.1"/>
    <property type="molecule type" value="Genomic_DNA"/>
</dbReference>
<reference evidence="3 4" key="1">
    <citation type="submission" date="2024-09" db="EMBL/GenBank/DDBJ databases">
        <authorList>
            <person name="Sun Q."/>
            <person name="Mori K."/>
        </authorList>
    </citation>
    <scope>NUCLEOTIDE SEQUENCE [LARGE SCALE GENOMIC DNA]</scope>
    <source>
        <strain evidence="3 4">TBRC 2205</strain>
    </source>
</reference>
<dbReference type="Pfam" id="PF03435">
    <property type="entry name" value="Sacchrp_dh_NADP"/>
    <property type="match status" value="1"/>
</dbReference>
<name>A0ABV6P4E0_9ACTN</name>
<gene>
    <name evidence="3" type="ORF">ACFFHU_27630</name>
</gene>
<proteinExistence type="predicted"/>
<dbReference type="InterPro" id="IPR005097">
    <property type="entry name" value="Sacchrp_dh_NADP-bd"/>
</dbReference>
<evidence type="ECO:0000259" key="2">
    <source>
        <dbReference type="Pfam" id="PF03435"/>
    </source>
</evidence>
<dbReference type="Proteomes" id="UP001589894">
    <property type="component" value="Unassembled WGS sequence"/>
</dbReference>
<feature type="domain" description="Saccharopine dehydrogenase NADP binding" evidence="2">
    <location>
        <begin position="5"/>
        <end position="89"/>
    </location>
</feature>
<evidence type="ECO:0000313" key="3">
    <source>
        <dbReference type="EMBL" id="MFC0567901.1"/>
    </source>
</evidence>
<keyword evidence="4" id="KW-1185">Reference proteome</keyword>
<dbReference type="PANTHER" id="PTHR43781">
    <property type="entry name" value="SACCHAROPINE DEHYDROGENASE"/>
    <property type="match status" value="1"/>
</dbReference>